<dbReference type="GO" id="GO:0046872">
    <property type="term" value="F:metal ion binding"/>
    <property type="evidence" value="ECO:0007669"/>
    <property type="project" value="UniProtKB-KW"/>
</dbReference>
<dbReference type="InterPro" id="IPR020922">
    <property type="entry name" value="dITP/XTP_pyrophosphatase"/>
</dbReference>
<dbReference type="HAMAP" id="MF_01405">
    <property type="entry name" value="Non_canon_purine_NTPase"/>
    <property type="match status" value="1"/>
</dbReference>
<comment type="caution">
    <text evidence="10">Lacks conserved residue(s) required for the propagation of feature annotation.</text>
</comment>
<evidence type="ECO:0000256" key="3">
    <source>
        <dbReference type="ARBA" id="ARBA00022723"/>
    </source>
</evidence>
<evidence type="ECO:0000256" key="5">
    <source>
        <dbReference type="ARBA" id="ARBA00022801"/>
    </source>
</evidence>
<comment type="catalytic activity">
    <reaction evidence="8 10">
        <text>dITP + H2O = dIMP + diphosphate + H(+)</text>
        <dbReference type="Rhea" id="RHEA:28342"/>
        <dbReference type="ChEBI" id="CHEBI:15377"/>
        <dbReference type="ChEBI" id="CHEBI:15378"/>
        <dbReference type="ChEBI" id="CHEBI:33019"/>
        <dbReference type="ChEBI" id="CHEBI:61194"/>
        <dbReference type="ChEBI" id="CHEBI:61382"/>
        <dbReference type="EC" id="3.6.1.66"/>
    </reaction>
</comment>
<sequence>MKRIVVASGNAGKLAEFNRLLGAAGYEFVAQGELGVEDIPETGLSFVENALLKARHAAEVTGLPALADDSGLCVDALDGAPGLYSARYAGEPVHPARNIEKLLGALEGLPDDRRGASFHCTLALLRHPTDPRPLLAQGEWRGRILRAPRGNRGFGYDPVFLDPEHGLSAAELDPAVKDAASHRGKALQVLRQQLGAE</sequence>
<feature type="active site" description="Proton acceptor" evidence="10">
    <location>
        <position position="69"/>
    </location>
</feature>
<dbReference type="GO" id="GO:0000166">
    <property type="term" value="F:nucleotide binding"/>
    <property type="evidence" value="ECO:0007669"/>
    <property type="project" value="UniProtKB-KW"/>
</dbReference>
<evidence type="ECO:0000256" key="4">
    <source>
        <dbReference type="ARBA" id="ARBA00022741"/>
    </source>
</evidence>
<name>A0A0A0M815_9GAMM</name>
<dbReference type="GO" id="GO:0009146">
    <property type="term" value="P:purine nucleoside triphosphate catabolic process"/>
    <property type="evidence" value="ECO:0007669"/>
    <property type="project" value="UniProtKB-UniRule"/>
</dbReference>
<evidence type="ECO:0000313" key="12">
    <source>
        <dbReference type="EMBL" id="KGO99225.1"/>
    </source>
</evidence>
<keyword evidence="6 10" id="KW-0460">Magnesium</keyword>
<organism evidence="12 13">
    <name type="scientific">Lysobacter defluvii IMMIB APB-9 = DSM 18482</name>
    <dbReference type="NCBI Taxonomy" id="1385515"/>
    <lineage>
        <taxon>Bacteria</taxon>
        <taxon>Pseudomonadati</taxon>
        <taxon>Pseudomonadota</taxon>
        <taxon>Gammaproteobacteria</taxon>
        <taxon>Lysobacterales</taxon>
        <taxon>Lysobacteraceae</taxon>
        <taxon>Novilysobacter</taxon>
    </lineage>
</organism>
<dbReference type="OrthoDB" id="9807456at2"/>
<feature type="binding site" evidence="10">
    <location>
        <begin position="182"/>
        <end position="183"/>
    </location>
    <ligand>
        <name>substrate</name>
    </ligand>
</feature>
<dbReference type="GO" id="GO:0017111">
    <property type="term" value="F:ribonucleoside triphosphate phosphatase activity"/>
    <property type="evidence" value="ECO:0007669"/>
    <property type="project" value="InterPro"/>
</dbReference>
<dbReference type="eggNOG" id="COG0127">
    <property type="taxonomic scope" value="Bacteria"/>
</dbReference>
<keyword evidence="3 10" id="KW-0479">Metal-binding</keyword>
<gene>
    <name evidence="12" type="ORF">N791_10545</name>
</gene>
<dbReference type="GO" id="GO:0035870">
    <property type="term" value="F:dITP diphosphatase activity"/>
    <property type="evidence" value="ECO:0007669"/>
    <property type="project" value="UniProtKB-UniRule"/>
</dbReference>
<feature type="binding site" evidence="10">
    <location>
        <position position="177"/>
    </location>
    <ligand>
        <name>substrate</name>
    </ligand>
</feature>
<evidence type="ECO:0000256" key="7">
    <source>
        <dbReference type="ARBA" id="ARBA00023080"/>
    </source>
</evidence>
<dbReference type="Gene3D" id="3.90.950.10">
    <property type="match status" value="1"/>
</dbReference>
<feature type="binding site" evidence="10">
    <location>
        <position position="70"/>
    </location>
    <ligand>
        <name>substrate</name>
    </ligand>
</feature>
<dbReference type="GO" id="GO:0036222">
    <property type="term" value="F:XTP diphosphatase activity"/>
    <property type="evidence" value="ECO:0007669"/>
    <property type="project" value="UniProtKB-UniRule"/>
</dbReference>
<keyword evidence="13" id="KW-1185">Reference proteome</keyword>
<comment type="catalytic activity">
    <reaction evidence="9 10">
        <text>XTP + H2O = XMP + diphosphate + H(+)</text>
        <dbReference type="Rhea" id="RHEA:28610"/>
        <dbReference type="ChEBI" id="CHEBI:15377"/>
        <dbReference type="ChEBI" id="CHEBI:15378"/>
        <dbReference type="ChEBI" id="CHEBI:33019"/>
        <dbReference type="ChEBI" id="CHEBI:57464"/>
        <dbReference type="ChEBI" id="CHEBI:61314"/>
        <dbReference type="EC" id="3.6.1.66"/>
    </reaction>
</comment>
<evidence type="ECO:0000313" key="13">
    <source>
        <dbReference type="Proteomes" id="UP000030003"/>
    </source>
</evidence>
<evidence type="ECO:0000256" key="11">
    <source>
        <dbReference type="RuleBase" id="RU003781"/>
    </source>
</evidence>
<dbReference type="InterPro" id="IPR029001">
    <property type="entry name" value="ITPase-like_fam"/>
</dbReference>
<comment type="cofactor">
    <cofactor evidence="10">
        <name>Mg(2+)</name>
        <dbReference type="ChEBI" id="CHEBI:18420"/>
    </cofactor>
    <text evidence="10">Binds 1 Mg(2+) ion per subunit.</text>
</comment>
<dbReference type="GO" id="GO:0009117">
    <property type="term" value="P:nucleotide metabolic process"/>
    <property type="evidence" value="ECO:0007669"/>
    <property type="project" value="UniProtKB-KW"/>
</dbReference>
<reference evidence="12 13" key="1">
    <citation type="submission" date="2013-08" db="EMBL/GenBank/DDBJ databases">
        <title>Genomic analysis of Lysobacter defluvii.</title>
        <authorList>
            <person name="Wang Q."/>
            <person name="Wang G."/>
        </authorList>
    </citation>
    <scope>NUCLEOTIDE SEQUENCE [LARGE SCALE GENOMIC DNA]</scope>
    <source>
        <strain evidence="12 13">IMMIB APB-9</strain>
    </source>
</reference>
<keyword evidence="4 10" id="KW-0547">Nucleotide-binding</keyword>
<dbReference type="NCBIfam" id="TIGR00042">
    <property type="entry name" value="RdgB/HAM1 family non-canonical purine NTP pyrophosphatase"/>
    <property type="match status" value="1"/>
</dbReference>
<evidence type="ECO:0000256" key="10">
    <source>
        <dbReference type="HAMAP-Rule" id="MF_01405"/>
    </source>
</evidence>
<dbReference type="FunFam" id="3.90.950.10:FF:000001">
    <property type="entry name" value="dITP/XTP pyrophosphatase"/>
    <property type="match status" value="1"/>
</dbReference>
<protein>
    <recommendedName>
        <fullName evidence="10">dITP/XTP pyrophosphatase</fullName>
        <ecNumber evidence="10">3.6.1.66</ecNumber>
    </recommendedName>
    <alternativeName>
        <fullName evidence="10">Non-canonical purine NTP pyrophosphatase</fullName>
    </alternativeName>
    <alternativeName>
        <fullName evidence="10">Non-standard purine NTP pyrophosphatase</fullName>
    </alternativeName>
    <alternativeName>
        <fullName evidence="10">Nucleoside-triphosphate diphosphatase</fullName>
    </alternativeName>
    <alternativeName>
        <fullName evidence="10">Nucleoside-triphosphate pyrophosphatase</fullName>
        <shortName evidence="10">NTPase</shortName>
    </alternativeName>
</protein>
<feature type="binding site" evidence="10">
    <location>
        <position position="69"/>
    </location>
    <ligand>
        <name>Mg(2+)</name>
        <dbReference type="ChEBI" id="CHEBI:18420"/>
    </ligand>
</feature>
<dbReference type="STRING" id="1385515.GCA_000423325_00881"/>
<comment type="catalytic activity">
    <reaction evidence="10">
        <text>ITP + H2O = IMP + diphosphate + H(+)</text>
        <dbReference type="Rhea" id="RHEA:29399"/>
        <dbReference type="ChEBI" id="CHEBI:15377"/>
        <dbReference type="ChEBI" id="CHEBI:15378"/>
        <dbReference type="ChEBI" id="CHEBI:33019"/>
        <dbReference type="ChEBI" id="CHEBI:58053"/>
        <dbReference type="ChEBI" id="CHEBI:61402"/>
        <dbReference type="EC" id="3.6.1.66"/>
    </reaction>
</comment>
<evidence type="ECO:0000256" key="1">
    <source>
        <dbReference type="ARBA" id="ARBA00008023"/>
    </source>
</evidence>
<comment type="similarity">
    <text evidence="1 10 11">Belongs to the HAM1 NTPase family.</text>
</comment>
<keyword evidence="5 10" id="KW-0378">Hydrolase</keyword>
<dbReference type="InterPro" id="IPR002637">
    <property type="entry name" value="RdgB/HAM1"/>
</dbReference>
<proteinExistence type="inferred from homology"/>
<feature type="binding site" evidence="10">
    <location>
        <begin position="8"/>
        <end position="13"/>
    </location>
    <ligand>
        <name>substrate</name>
    </ligand>
</feature>
<dbReference type="SUPFAM" id="SSF52972">
    <property type="entry name" value="ITPase-like"/>
    <property type="match status" value="1"/>
</dbReference>
<evidence type="ECO:0000256" key="2">
    <source>
        <dbReference type="ARBA" id="ARBA00011738"/>
    </source>
</evidence>
<feature type="binding site" evidence="10">
    <location>
        <begin position="154"/>
        <end position="157"/>
    </location>
    <ligand>
        <name>substrate</name>
    </ligand>
</feature>
<dbReference type="AlphaFoldDB" id="A0A0A0M815"/>
<evidence type="ECO:0000256" key="9">
    <source>
        <dbReference type="ARBA" id="ARBA00052017"/>
    </source>
</evidence>
<comment type="function">
    <text evidence="10">Pyrophosphatase that catalyzes the hydrolysis of nucleoside triphosphates to their monophosphate derivatives, with a high preference for the non-canonical purine nucleotides XTP (xanthosine triphosphate), dITP (deoxyinosine triphosphate) and ITP. Seems to function as a house-cleaning enzyme that removes non-canonical purine nucleotides from the nucleotide pool, thus preventing their incorporation into DNA/RNA and avoiding chromosomal lesions.</text>
</comment>
<dbReference type="RefSeq" id="WP_027069349.1">
    <property type="nucleotide sequence ID" value="NZ_AUHT01000006.1"/>
</dbReference>
<keyword evidence="7 10" id="KW-0546">Nucleotide metabolism</keyword>
<dbReference type="PANTHER" id="PTHR11067">
    <property type="entry name" value="INOSINE TRIPHOSPHATE PYROPHOSPHATASE/HAM1 PROTEIN"/>
    <property type="match status" value="1"/>
</dbReference>
<evidence type="ECO:0000256" key="6">
    <source>
        <dbReference type="ARBA" id="ARBA00022842"/>
    </source>
</evidence>
<dbReference type="EC" id="3.6.1.66" evidence="10"/>
<dbReference type="GO" id="GO:0036220">
    <property type="term" value="F:ITP diphosphatase activity"/>
    <property type="evidence" value="ECO:0007669"/>
    <property type="project" value="UniProtKB-UniRule"/>
</dbReference>
<dbReference type="Proteomes" id="UP000030003">
    <property type="component" value="Unassembled WGS sequence"/>
</dbReference>
<accession>A0A0A0M815</accession>
<dbReference type="Pfam" id="PF01725">
    <property type="entry name" value="Ham1p_like"/>
    <property type="match status" value="1"/>
</dbReference>
<comment type="caution">
    <text evidence="12">The sequence shown here is derived from an EMBL/GenBank/DDBJ whole genome shotgun (WGS) entry which is preliminary data.</text>
</comment>
<comment type="subunit">
    <text evidence="2 10">Homodimer.</text>
</comment>
<evidence type="ECO:0000256" key="8">
    <source>
        <dbReference type="ARBA" id="ARBA00051875"/>
    </source>
</evidence>
<dbReference type="PANTHER" id="PTHR11067:SF9">
    <property type="entry name" value="INOSINE TRIPHOSPHATE PYROPHOSPHATASE"/>
    <property type="match status" value="1"/>
</dbReference>
<dbReference type="GO" id="GO:0005829">
    <property type="term" value="C:cytosol"/>
    <property type="evidence" value="ECO:0007669"/>
    <property type="project" value="TreeGrafter"/>
</dbReference>
<dbReference type="EMBL" id="AVBH01000026">
    <property type="protein sequence ID" value="KGO99225.1"/>
    <property type="molecule type" value="Genomic_DNA"/>
</dbReference>
<dbReference type="CDD" id="cd00515">
    <property type="entry name" value="HAM1"/>
    <property type="match status" value="1"/>
</dbReference>